<dbReference type="OrthoDB" id="2399838at2759"/>
<reference evidence="1 2" key="1">
    <citation type="journal article" date="2019" name="Environ. Microbiol.">
        <title>At the nexus of three kingdoms: the genome of the mycorrhizal fungus Gigaspora margarita provides insights into plant, endobacterial and fungal interactions.</title>
        <authorList>
            <person name="Venice F."/>
            <person name="Ghignone S."/>
            <person name="Salvioli di Fossalunga A."/>
            <person name="Amselem J."/>
            <person name="Novero M."/>
            <person name="Xianan X."/>
            <person name="Sedzielewska Toro K."/>
            <person name="Morin E."/>
            <person name="Lipzen A."/>
            <person name="Grigoriev I.V."/>
            <person name="Henrissat B."/>
            <person name="Martin F.M."/>
            <person name="Bonfante P."/>
        </authorList>
    </citation>
    <scope>NUCLEOTIDE SEQUENCE [LARGE SCALE GENOMIC DNA]</scope>
    <source>
        <strain evidence="1 2">BEG34</strain>
    </source>
</reference>
<dbReference type="Proteomes" id="UP000439903">
    <property type="component" value="Unassembled WGS sequence"/>
</dbReference>
<name>A0A8H4AKH1_GIGMA</name>
<comment type="caution">
    <text evidence="1">The sequence shown here is derived from an EMBL/GenBank/DDBJ whole genome shotgun (WGS) entry which is preliminary data.</text>
</comment>
<accession>A0A8H4AKH1</accession>
<keyword evidence="2" id="KW-1185">Reference proteome</keyword>
<gene>
    <name evidence="1" type="ORF">F8M41_019154</name>
</gene>
<evidence type="ECO:0000313" key="1">
    <source>
        <dbReference type="EMBL" id="KAF0506304.1"/>
    </source>
</evidence>
<protein>
    <submittedName>
        <fullName evidence="1">Uncharacterized protein</fullName>
    </submittedName>
</protein>
<organism evidence="1 2">
    <name type="scientific">Gigaspora margarita</name>
    <dbReference type="NCBI Taxonomy" id="4874"/>
    <lineage>
        <taxon>Eukaryota</taxon>
        <taxon>Fungi</taxon>
        <taxon>Fungi incertae sedis</taxon>
        <taxon>Mucoromycota</taxon>
        <taxon>Glomeromycotina</taxon>
        <taxon>Glomeromycetes</taxon>
        <taxon>Diversisporales</taxon>
        <taxon>Gigasporaceae</taxon>
        <taxon>Gigaspora</taxon>
    </lineage>
</organism>
<dbReference type="EMBL" id="WTPW01000489">
    <property type="protein sequence ID" value="KAF0506304.1"/>
    <property type="molecule type" value="Genomic_DNA"/>
</dbReference>
<evidence type="ECO:0000313" key="2">
    <source>
        <dbReference type="Proteomes" id="UP000439903"/>
    </source>
</evidence>
<proteinExistence type="predicted"/>
<sequence>MNAKVILKQCALEGLDTHSIQQLLQYWGIELQDHVQLLEQRTESQNIQSLRDGLVTRDDIYTIVHNILKLCAYLDNNELRSLIK</sequence>
<dbReference type="AlphaFoldDB" id="A0A8H4AKH1"/>